<proteinExistence type="predicted"/>
<evidence type="ECO:0000313" key="1">
    <source>
        <dbReference type="Proteomes" id="UP000887576"/>
    </source>
</evidence>
<reference evidence="2" key="1">
    <citation type="submission" date="2022-11" db="UniProtKB">
        <authorList>
            <consortium name="WormBaseParasite"/>
        </authorList>
    </citation>
    <scope>IDENTIFICATION</scope>
</reference>
<accession>A0AC34RKB6</accession>
<dbReference type="Proteomes" id="UP000887576">
    <property type="component" value="Unplaced"/>
</dbReference>
<sequence>MLAVILLALLAVSSAEDRIHNGTEAKPDLASVVFIYSRRQSQDSTCTGTVISEHYVLTAAHCVPPSTKSVEIYTRDIHLNEKWKTHAPSFQADQWILHRDYKNFLTGYDIALIRVATPMTIPPVPLPANYSHPKDDWFRAAGYGATNYTIINATHFDPTARATSLMETYLHGAVGKDCFKASYLEEYPHLMNVICVGKSDSTILQGDSGGPSFAQGKDGRFYQVGITSFNGLMSDVYKYISWSLASKQRFTFISAVTDVSYYCPWIEETTGGQVKCQTFDAIKIVPKF</sequence>
<dbReference type="WBParaSite" id="JU765_v2.g7609.t1">
    <property type="protein sequence ID" value="JU765_v2.g7609.t1"/>
    <property type="gene ID" value="JU765_v2.g7609"/>
</dbReference>
<name>A0AC34RKB6_9BILA</name>
<protein>
    <submittedName>
        <fullName evidence="2">Peptidase S1 domain-containing protein</fullName>
    </submittedName>
</protein>
<organism evidence="1 2">
    <name type="scientific">Panagrolaimus sp. JU765</name>
    <dbReference type="NCBI Taxonomy" id="591449"/>
    <lineage>
        <taxon>Eukaryota</taxon>
        <taxon>Metazoa</taxon>
        <taxon>Ecdysozoa</taxon>
        <taxon>Nematoda</taxon>
        <taxon>Chromadorea</taxon>
        <taxon>Rhabditida</taxon>
        <taxon>Tylenchina</taxon>
        <taxon>Panagrolaimomorpha</taxon>
        <taxon>Panagrolaimoidea</taxon>
        <taxon>Panagrolaimidae</taxon>
        <taxon>Panagrolaimus</taxon>
    </lineage>
</organism>
<evidence type="ECO:0000313" key="2">
    <source>
        <dbReference type="WBParaSite" id="JU765_v2.g7609.t1"/>
    </source>
</evidence>